<gene>
    <name evidence="20" type="primary">cdsA</name>
    <name evidence="20" type="ordered locus">Pcar_1916</name>
</gene>
<evidence type="ECO:0000313" key="20">
    <source>
        <dbReference type="EMBL" id="ABA89157.2"/>
    </source>
</evidence>
<evidence type="ECO:0000256" key="15">
    <source>
        <dbReference type="ARBA" id="ARBA00023136"/>
    </source>
</evidence>
<dbReference type="GO" id="GO:0005886">
    <property type="term" value="C:plasma membrane"/>
    <property type="evidence" value="ECO:0007669"/>
    <property type="project" value="UniProtKB-SubCell"/>
</dbReference>
<comment type="subcellular location">
    <subcellularLocation>
        <location evidence="2">Cell membrane</location>
        <topology evidence="2">Multi-pass membrane protein</topology>
    </subcellularLocation>
</comment>
<dbReference type="KEGG" id="pca:Pcar_1916"/>
<comment type="pathway">
    <text evidence="3 18">Phospholipid metabolism; CDP-diacylglycerol biosynthesis; CDP-diacylglycerol from sn-glycerol 3-phosphate: step 3/3.</text>
</comment>
<dbReference type="PROSITE" id="PS01315">
    <property type="entry name" value="CDS"/>
    <property type="match status" value="1"/>
</dbReference>
<dbReference type="HOGENOM" id="CLU_037294_3_1_7"/>
<keyword evidence="9" id="KW-0444">Lipid biosynthesis</keyword>
<feature type="transmembrane region" description="Helical" evidence="19">
    <location>
        <begin position="185"/>
        <end position="205"/>
    </location>
</feature>
<evidence type="ECO:0000256" key="19">
    <source>
        <dbReference type="SAM" id="Phobius"/>
    </source>
</evidence>
<feature type="transmembrane region" description="Helical" evidence="19">
    <location>
        <begin position="160"/>
        <end position="179"/>
    </location>
</feature>
<evidence type="ECO:0000256" key="14">
    <source>
        <dbReference type="ARBA" id="ARBA00023098"/>
    </source>
</evidence>
<feature type="transmembrane region" description="Helical" evidence="19">
    <location>
        <begin position="118"/>
        <end position="139"/>
    </location>
</feature>
<proteinExistence type="inferred from homology"/>
<dbReference type="InterPro" id="IPR000374">
    <property type="entry name" value="PC_trans"/>
</dbReference>
<keyword evidence="21" id="KW-1185">Reference proteome</keyword>
<evidence type="ECO:0000256" key="4">
    <source>
        <dbReference type="ARBA" id="ARBA00005189"/>
    </source>
</evidence>
<reference evidence="20 21" key="2">
    <citation type="journal article" date="2012" name="BMC Genomics">
        <title>The genome of Pelobacter carbinolicus reveals surprising metabolic capabilities and physiological features.</title>
        <authorList>
            <person name="Aklujkar M."/>
            <person name="Haveman S.A."/>
            <person name="Didonato R.Jr."/>
            <person name="Chertkov O."/>
            <person name="Han C.S."/>
            <person name="Land M.L."/>
            <person name="Brown P."/>
            <person name="Lovley D.R."/>
        </authorList>
    </citation>
    <scope>NUCLEOTIDE SEQUENCE [LARGE SCALE GENOMIC DNA]</scope>
    <source>
        <strain evidence="21">DSM 2380 / NBRC 103641 / GraBd1</strain>
    </source>
</reference>
<dbReference type="Pfam" id="PF01148">
    <property type="entry name" value="CTP_transf_1"/>
    <property type="match status" value="1"/>
</dbReference>
<evidence type="ECO:0000256" key="17">
    <source>
        <dbReference type="ARBA" id="ARBA00023264"/>
    </source>
</evidence>
<feature type="transmembrane region" description="Helical" evidence="19">
    <location>
        <begin position="6"/>
        <end position="26"/>
    </location>
</feature>
<evidence type="ECO:0000256" key="7">
    <source>
        <dbReference type="ARBA" id="ARBA00019373"/>
    </source>
</evidence>
<sequence>MIAFILWAPPWGFFCLTYAVAGWALYEYYAMALAAGRSMEKYLGIVAGIGLMVPLVLGHYAVFVGCLIASVFLFACVFLFRHGAIDKVSGQLALLLFGFIYISIPLAHLALLRSQPHGIQWVLLVLMMVMLNDTCAYFTGTFFGRRKLYPSVSPKKSVEGAIGGLGGSVLAAGLAHLTFAPWAALVPLLLLGLVVGVIAELGDLFESLLKRSFGVKDSGTLIPGHGGILDRLDSLMFAFPLTYYFILIFQV</sequence>
<accession>Q3A3A0</accession>
<evidence type="ECO:0000256" key="11">
    <source>
        <dbReference type="ARBA" id="ARBA00022692"/>
    </source>
</evidence>
<keyword evidence="12 18" id="KW-0548">Nucleotidyltransferase</keyword>
<dbReference type="PANTHER" id="PTHR46382:SF1">
    <property type="entry name" value="PHOSPHATIDATE CYTIDYLYLTRANSFERASE"/>
    <property type="match status" value="1"/>
</dbReference>
<keyword evidence="10 18" id="KW-0808">Transferase</keyword>
<dbReference type="EMBL" id="CP000142">
    <property type="protein sequence ID" value="ABA89157.2"/>
    <property type="molecule type" value="Genomic_DNA"/>
</dbReference>
<comment type="pathway">
    <text evidence="4">Lipid metabolism.</text>
</comment>
<reference evidence="21" key="1">
    <citation type="submission" date="2005-10" db="EMBL/GenBank/DDBJ databases">
        <title>Complete sequence of Pelobacter carbinolicus DSM 2380.</title>
        <authorList>
            <person name="Copeland A."/>
            <person name="Lucas S."/>
            <person name="Lapidus A."/>
            <person name="Barry K."/>
            <person name="Detter J.C."/>
            <person name="Glavina T."/>
            <person name="Hammon N."/>
            <person name="Israni S."/>
            <person name="Pitluck S."/>
            <person name="Chertkov O."/>
            <person name="Schmutz J."/>
            <person name="Larimer F."/>
            <person name="Land M."/>
            <person name="Kyrpides N."/>
            <person name="Ivanova N."/>
            <person name="Richardson P."/>
        </authorList>
    </citation>
    <scope>NUCLEOTIDE SEQUENCE [LARGE SCALE GENOMIC DNA]</scope>
    <source>
        <strain evidence="21">DSM 2380 / NBRC 103641 / GraBd1</strain>
    </source>
</reference>
<keyword evidence="11 18" id="KW-0812">Transmembrane</keyword>
<evidence type="ECO:0000256" key="18">
    <source>
        <dbReference type="RuleBase" id="RU003938"/>
    </source>
</evidence>
<feature type="transmembrane region" description="Helical" evidence="19">
    <location>
        <begin position="92"/>
        <end position="112"/>
    </location>
</feature>
<evidence type="ECO:0000256" key="9">
    <source>
        <dbReference type="ARBA" id="ARBA00022516"/>
    </source>
</evidence>
<dbReference type="EC" id="2.7.7.41" evidence="6 18"/>
<keyword evidence="17" id="KW-1208">Phospholipid metabolism</keyword>
<name>Q3A3A0_SYNC1</name>
<keyword evidence="8" id="KW-1003">Cell membrane</keyword>
<dbReference type="UniPathway" id="UPA00557">
    <property type="reaction ID" value="UER00614"/>
</dbReference>
<keyword evidence="16" id="KW-0594">Phospholipid biosynthesis</keyword>
<keyword evidence="14" id="KW-0443">Lipid metabolism</keyword>
<keyword evidence="13 19" id="KW-1133">Transmembrane helix</keyword>
<evidence type="ECO:0000256" key="8">
    <source>
        <dbReference type="ARBA" id="ARBA00022475"/>
    </source>
</evidence>
<evidence type="ECO:0000313" key="21">
    <source>
        <dbReference type="Proteomes" id="UP000002534"/>
    </source>
</evidence>
<evidence type="ECO:0000256" key="2">
    <source>
        <dbReference type="ARBA" id="ARBA00004651"/>
    </source>
</evidence>
<evidence type="ECO:0000256" key="5">
    <source>
        <dbReference type="ARBA" id="ARBA00010185"/>
    </source>
</evidence>
<dbReference type="GO" id="GO:0004605">
    <property type="term" value="F:phosphatidate cytidylyltransferase activity"/>
    <property type="evidence" value="ECO:0007669"/>
    <property type="project" value="UniProtKB-EC"/>
</dbReference>
<evidence type="ECO:0000256" key="10">
    <source>
        <dbReference type="ARBA" id="ARBA00022679"/>
    </source>
</evidence>
<dbReference type="PANTHER" id="PTHR46382">
    <property type="entry name" value="PHOSPHATIDATE CYTIDYLYLTRANSFERASE"/>
    <property type="match status" value="1"/>
</dbReference>
<keyword evidence="15 19" id="KW-0472">Membrane</keyword>
<evidence type="ECO:0000256" key="1">
    <source>
        <dbReference type="ARBA" id="ARBA00001698"/>
    </source>
</evidence>
<dbReference type="eggNOG" id="COG4589">
    <property type="taxonomic scope" value="Bacteria"/>
</dbReference>
<comment type="catalytic activity">
    <reaction evidence="1 18">
        <text>a 1,2-diacyl-sn-glycero-3-phosphate + CTP + H(+) = a CDP-1,2-diacyl-sn-glycerol + diphosphate</text>
        <dbReference type="Rhea" id="RHEA:16229"/>
        <dbReference type="ChEBI" id="CHEBI:15378"/>
        <dbReference type="ChEBI" id="CHEBI:33019"/>
        <dbReference type="ChEBI" id="CHEBI:37563"/>
        <dbReference type="ChEBI" id="CHEBI:58332"/>
        <dbReference type="ChEBI" id="CHEBI:58608"/>
        <dbReference type="EC" id="2.7.7.41"/>
    </reaction>
</comment>
<evidence type="ECO:0000256" key="6">
    <source>
        <dbReference type="ARBA" id="ARBA00012487"/>
    </source>
</evidence>
<comment type="similarity">
    <text evidence="5 18">Belongs to the CDS family.</text>
</comment>
<feature type="transmembrane region" description="Helical" evidence="19">
    <location>
        <begin position="38"/>
        <end position="56"/>
    </location>
</feature>
<dbReference type="Proteomes" id="UP000002534">
    <property type="component" value="Chromosome"/>
</dbReference>
<evidence type="ECO:0000256" key="13">
    <source>
        <dbReference type="ARBA" id="ARBA00022989"/>
    </source>
</evidence>
<dbReference type="AlphaFoldDB" id="Q3A3A0"/>
<evidence type="ECO:0000256" key="16">
    <source>
        <dbReference type="ARBA" id="ARBA00023209"/>
    </source>
</evidence>
<evidence type="ECO:0000256" key="3">
    <source>
        <dbReference type="ARBA" id="ARBA00005119"/>
    </source>
</evidence>
<dbReference type="GO" id="GO:0016024">
    <property type="term" value="P:CDP-diacylglycerol biosynthetic process"/>
    <property type="evidence" value="ECO:0007669"/>
    <property type="project" value="UniProtKB-UniPathway"/>
</dbReference>
<organism evidence="20 21">
    <name type="scientific">Syntrophotalea carbinolica (strain DSM 2380 / NBRC 103641 / GraBd1)</name>
    <name type="common">Pelobacter carbinolicus</name>
    <dbReference type="NCBI Taxonomy" id="338963"/>
    <lineage>
        <taxon>Bacteria</taxon>
        <taxon>Pseudomonadati</taxon>
        <taxon>Thermodesulfobacteriota</taxon>
        <taxon>Desulfuromonadia</taxon>
        <taxon>Desulfuromonadales</taxon>
        <taxon>Syntrophotaleaceae</taxon>
        <taxon>Syntrophotalea</taxon>
    </lineage>
</organism>
<protein>
    <recommendedName>
        <fullName evidence="7 18">Phosphatidate cytidylyltransferase</fullName>
        <ecNumber evidence="6 18">2.7.7.41</ecNumber>
    </recommendedName>
</protein>
<evidence type="ECO:0000256" key="12">
    <source>
        <dbReference type="ARBA" id="ARBA00022695"/>
    </source>
</evidence>
<feature type="transmembrane region" description="Helical" evidence="19">
    <location>
        <begin position="62"/>
        <end position="80"/>
    </location>
</feature>
<dbReference type="STRING" id="338963.Pcar_1916"/>